<feature type="transmembrane region" description="Helical" evidence="1">
    <location>
        <begin position="149"/>
        <end position="167"/>
    </location>
</feature>
<feature type="transmembrane region" description="Helical" evidence="1">
    <location>
        <begin position="119"/>
        <end position="137"/>
    </location>
</feature>
<dbReference type="AlphaFoldDB" id="A0A1I1MB03"/>
<proteinExistence type="predicted"/>
<dbReference type="OrthoDB" id="662673at2"/>
<feature type="transmembrane region" description="Helical" evidence="1">
    <location>
        <begin position="179"/>
        <end position="203"/>
    </location>
</feature>
<protein>
    <submittedName>
        <fullName evidence="2">Uncharacterized protein</fullName>
    </submittedName>
</protein>
<evidence type="ECO:0000313" key="3">
    <source>
        <dbReference type="Proteomes" id="UP000199577"/>
    </source>
</evidence>
<name>A0A1I1MB03_9SPHI</name>
<gene>
    <name evidence="2" type="ORF">SAMN05421747_1318</name>
</gene>
<dbReference type="RefSeq" id="WP_090975151.1">
    <property type="nucleotide sequence ID" value="NZ_FOLL01000031.1"/>
</dbReference>
<keyword evidence="3" id="KW-1185">Reference proteome</keyword>
<feature type="transmembrane region" description="Helical" evidence="1">
    <location>
        <begin position="88"/>
        <end position="113"/>
    </location>
</feature>
<accession>A0A1I1MB03</accession>
<keyword evidence="1" id="KW-0812">Transmembrane</keyword>
<evidence type="ECO:0000313" key="2">
    <source>
        <dbReference type="EMBL" id="SFC82032.1"/>
    </source>
</evidence>
<organism evidence="2 3">
    <name type="scientific">Parapedobacter composti</name>
    <dbReference type="NCBI Taxonomy" id="623281"/>
    <lineage>
        <taxon>Bacteria</taxon>
        <taxon>Pseudomonadati</taxon>
        <taxon>Bacteroidota</taxon>
        <taxon>Sphingobacteriia</taxon>
        <taxon>Sphingobacteriales</taxon>
        <taxon>Sphingobacteriaceae</taxon>
        <taxon>Parapedobacter</taxon>
    </lineage>
</organism>
<dbReference type="EMBL" id="FOLL01000031">
    <property type="protein sequence ID" value="SFC82032.1"/>
    <property type="molecule type" value="Genomic_DNA"/>
</dbReference>
<dbReference type="Proteomes" id="UP000199577">
    <property type="component" value="Unassembled WGS sequence"/>
</dbReference>
<sequence>MKLTQTQLDQIKSFISKRGFTAIDLQLEIIDHVACRIEDKLRENPDLPFEQALKQTHAEFGVFGFSILEDALIQSLNRKYRRQIGLELKAWLSLPRIALVAGLAIACFQLFFIVPPTTFIIALSICYMAVAIGIVIYHSWIRRRYRRILAMQATNSFVFFPGFILQIELLYEESVTASWIWACAYTLLAVIFAFFFSATLRVVDAAVARCRELESIRLPEMHH</sequence>
<reference evidence="2 3" key="1">
    <citation type="submission" date="2016-10" db="EMBL/GenBank/DDBJ databases">
        <authorList>
            <person name="de Groot N.N."/>
        </authorList>
    </citation>
    <scope>NUCLEOTIDE SEQUENCE [LARGE SCALE GENOMIC DNA]</scope>
    <source>
        <strain evidence="2 3">DSM 22900</strain>
    </source>
</reference>
<keyword evidence="1" id="KW-1133">Transmembrane helix</keyword>
<keyword evidence="1" id="KW-0472">Membrane</keyword>
<dbReference type="STRING" id="623281.SAMN05421747_1318"/>
<evidence type="ECO:0000256" key="1">
    <source>
        <dbReference type="SAM" id="Phobius"/>
    </source>
</evidence>